<keyword evidence="3" id="KW-1133">Transmembrane helix</keyword>
<dbReference type="PANTHER" id="PTHR47784:SF5">
    <property type="entry name" value="STEROL UPTAKE CONTROL PROTEIN 2"/>
    <property type="match status" value="1"/>
</dbReference>
<dbReference type="InterPro" id="IPR036864">
    <property type="entry name" value="Zn2-C6_fun-type_DNA-bd_sf"/>
</dbReference>
<keyword evidence="3" id="KW-0472">Membrane</keyword>
<feature type="domain" description="Zn(2)-C6 fungal-type" evidence="4">
    <location>
        <begin position="13"/>
        <end position="43"/>
    </location>
</feature>
<dbReference type="Proteomes" id="UP000235786">
    <property type="component" value="Unassembled WGS sequence"/>
</dbReference>
<dbReference type="CDD" id="cd00067">
    <property type="entry name" value="GAL4"/>
    <property type="match status" value="1"/>
</dbReference>
<dbReference type="InterPro" id="IPR021858">
    <property type="entry name" value="Fun_TF"/>
</dbReference>
<dbReference type="GO" id="GO:0001228">
    <property type="term" value="F:DNA-binding transcription activator activity, RNA polymerase II-specific"/>
    <property type="evidence" value="ECO:0007669"/>
    <property type="project" value="TreeGrafter"/>
</dbReference>
<dbReference type="PROSITE" id="PS00463">
    <property type="entry name" value="ZN2_CY6_FUNGAL_1"/>
    <property type="match status" value="1"/>
</dbReference>
<proteinExistence type="predicted"/>
<dbReference type="PANTHER" id="PTHR47784">
    <property type="entry name" value="STEROL UPTAKE CONTROL PROTEIN 2"/>
    <property type="match status" value="1"/>
</dbReference>
<dbReference type="AlphaFoldDB" id="A0A2J6RFC1"/>
<dbReference type="Pfam" id="PF00172">
    <property type="entry name" value="Zn_clus"/>
    <property type="match status" value="1"/>
</dbReference>
<sequence>MPSRRTHTKSRHGCSQCKAAHVKCDLAQPTCGKCTRAGKSCQFPYANYGRPQNTQSTPSTQNSPGNSSLLSGVPFSGGRDVALGSQSPSEADVVPWDDLELLHHYLTNTFTTLASRDHLRQMWQIEIPKLGLKHKFLMHSLLSVTALHIASSHPPNQASYIDRAMRHHNITLRQYRYTLSNMTQQNSASLLACSTLIVIFALTLAVLRPQKETSGPIEEIIGIFSLLRGVPFLLGEMWCWVQESEVAPLFIGRELDDMVGLPDDVAKAITLLEERNQLSSTEVSERETYTRAIQGLEKCFKLPNSKDQDNGMVLRWPISVGQEYIALLEARQQMALVILAHYAVALNEINDMWWANGWGNKLIQEVNHLVIGNWRSLIVWPLDKIVAGRYG</sequence>
<dbReference type="Pfam" id="PF11951">
    <property type="entry name" value="Fungal_trans_2"/>
    <property type="match status" value="1"/>
</dbReference>
<feature type="transmembrane region" description="Helical" evidence="3">
    <location>
        <begin position="188"/>
        <end position="207"/>
    </location>
</feature>
<dbReference type="OrthoDB" id="5386330at2759"/>
<evidence type="ECO:0000313" key="6">
    <source>
        <dbReference type="Proteomes" id="UP000235786"/>
    </source>
</evidence>
<dbReference type="InterPro" id="IPR053157">
    <property type="entry name" value="Sterol_Uptake_Regulator"/>
</dbReference>
<dbReference type="EMBL" id="KZ613949">
    <property type="protein sequence ID" value="PMD37217.1"/>
    <property type="molecule type" value="Genomic_DNA"/>
</dbReference>
<dbReference type="GO" id="GO:0008270">
    <property type="term" value="F:zinc ion binding"/>
    <property type="evidence" value="ECO:0007669"/>
    <property type="project" value="InterPro"/>
</dbReference>
<name>A0A2J6RFC1_HYAVF</name>
<dbReference type="SMART" id="SM00066">
    <property type="entry name" value="GAL4"/>
    <property type="match status" value="1"/>
</dbReference>
<evidence type="ECO:0000256" key="3">
    <source>
        <dbReference type="SAM" id="Phobius"/>
    </source>
</evidence>
<dbReference type="PROSITE" id="PS50048">
    <property type="entry name" value="ZN2_CY6_FUNGAL_2"/>
    <property type="match status" value="1"/>
</dbReference>
<feature type="compositionally biased region" description="Polar residues" evidence="2">
    <location>
        <begin position="51"/>
        <end position="70"/>
    </location>
</feature>
<dbReference type="STRING" id="1149755.A0A2J6RFC1"/>
<keyword evidence="6" id="KW-1185">Reference proteome</keyword>
<dbReference type="Gene3D" id="4.10.240.10">
    <property type="entry name" value="Zn(2)-C6 fungal-type DNA-binding domain"/>
    <property type="match status" value="1"/>
</dbReference>
<dbReference type="InterPro" id="IPR001138">
    <property type="entry name" value="Zn2Cys6_DnaBD"/>
</dbReference>
<evidence type="ECO:0000313" key="5">
    <source>
        <dbReference type="EMBL" id="PMD37217.1"/>
    </source>
</evidence>
<reference evidence="5 6" key="1">
    <citation type="submission" date="2016-04" db="EMBL/GenBank/DDBJ databases">
        <title>A degradative enzymes factory behind the ericoid mycorrhizal symbiosis.</title>
        <authorList>
            <consortium name="DOE Joint Genome Institute"/>
            <person name="Martino E."/>
            <person name="Morin E."/>
            <person name="Grelet G."/>
            <person name="Kuo A."/>
            <person name="Kohler A."/>
            <person name="Daghino S."/>
            <person name="Barry K."/>
            <person name="Choi C."/>
            <person name="Cichocki N."/>
            <person name="Clum A."/>
            <person name="Copeland A."/>
            <person name="Hainaut M."/>
            <person name="Haridas S."/>
            <person name="Labutti K."/>
            <person name="Lindquist E."/>
            <person name="Lipzen A."/>
            <person name="Khouja H.-R."/>
            <person name="Murat C."/>
            <person name="Ohm R."/>
            <person name="Olson A."/>
            <person name="Spatafora J."/>
            <person name="Veneault-Fourrey C."/>
            <person name="Henrissat B."/>
            <person name="Grigoriev I."/>
            <person name="Martin F."/>
            <person name="Perotto S."/>
        </authorList>
    </citation>
    <scope>NUCLEOTIDE SEQUENCE [LARGE SCALE GENOMIC DNA]</scope>
    <source>
        <strain evidence="5 6">F</strain>
    </source>
</reference>
<dbReference type="SUPFAM" id="SSF57701">
    <property type="entry name" value="Zn2/Cys6 DNA-binding domain"/>
    <property type="match status" value="1"/>
</dbReference>
<feature type="region of interest" description="Disordered" evidence="2">
    <location>
        <begin position="51"/>
        <end position="71"/>
    </location>
</feature>
<evidence type="ECO:0000259" key="4">
    <source>
        <dbReference type="PROSITE" id="PS50048"/>
    </source>
</evidence>
<protein>
    <recommendedName>
        <fullName evidence="4">Zn(2)-C6 fungal-type domain-containing protein</fullName>
    </recommendedName>
</protein>
<gene>
    <name evidence="5" type="ORF">L207DRAFT_463468</name>
</gene>
<keyword evidence="3" id="KW-0812">Transmembrane</keyword>
<organism evidence="5 6">
    <name type="scientific">Hyaloscypha variabilis (strain UAMH 11265 / GT02V1 / F)</name>
    <name type="common">Meliniomyces variabilis</name>
    <dbReference type="NCBI Taxonomy" id="1149755"/>
    <lineage>
        <taxon>Eukaryota</taxon>
        <taxon>Fungi</taxon>
        <taxon>Dikarya</taxon>
        <taxon>Ascomycota</taxon>
        <taxon>Pezizomycotina</taxon>
        <taxon>Leotiomycetes</taxon>
        <taxon>Helotiales</taxon>
        <taxon>Hyaloscyphaceae</taxon>
        <taxon>Hyaloscypha</taxon>
        <taxon>Hyaloscypha variabilis</taxon>
    </lineage>
</organism>
<accession>A0A2J6RFC1</accession>
<evidence type="ECO:0000256" key="2">
    <source>
        <dbReference type="SAM" id="MobiDB-lite"/>
    </source>
</evidence>
<keyword evidence="1" id="KW-0539">Nucleus</keyword>
<evidence type="ECO:0000256" key="1">
    <source>
        <dbReference type="ARBA" id="ARBA00023242"/>
    </source>
</evidence>